<dbReference type="RefSeq" id="WP_210854455.1">
    <property type="nucleotide sequence ID" value="NZ_JAGQDD010000009.1"/>
</dbReference>
<dbReference type="InterPro" id="IPR035965">
    <property type="entry name" value="PAS-like_dom_sf"/>
</dbReference>
<protein>
    <submittedName>
        <fullName evidence="3">PAS domain-containing protein</fullName>
    </submittedName>
</protein>
<dbReference type="EMBL" id="JAGQDD010000009">
    <property type="protein sequence ID" value="MBQ0931472.1"/>
    <property type="molecule type" value="Genomic_DNA"/>
</dbReference>
<dbReference type="Proteomes" id="UP000676246">
    <property type="component" value="Unassembled WGS sequence"/>
</dbReference>
<dbReference type="AlphaFoldDB" id="A0A941BFW6"/>
<keyword evidence="4" id="KW-1185">Reference proteome</keyword>
<sequence length="137" mass="14626">MESTPSERRSETDAEPGRFRRLIEAAPVAIGVSAGERVVYGNPAFRRLFGLADGVAIESLQVPDLIAPSARPEMARRSARPAWRSRTATRPSAGAWTAASSSATSRSPTYPSARSRRRWSSSRTSRPAAAPSASCGP</sequence>
<reference evidence="3 4" key="1">
    <citation type="submission" date="2021-04" db="EMBL/GenBank/DDBJ databases">
        <title>The genome sequence of Ideonella sp. 3Y2.</title>
        <authorList>
            <person name="Liu Y."/>
        </authorList>
    </citation>
    <scope>NUCLEOTIDE SEQUENCE [LARGE SCALE GENOMIC DNA]</scope>
    <source>
        <strain evidence="3 4">3Y2</strain>
    </source>
</reference>
<feature type="compositionally biased region" description="Low complexity" evidence="1">
    <location>
        <begin position="121"/>
        <end position="137"/>
    </location>
</feature>
<evidence type="ECO:0000259" key="2">
    <source>
        <dbReference type="Pfam" id="PF13188"/>
    </source>
</evidence>
<evidence type="ECO:0000256" key="1">
    <source>
        <dbReference type="SAM" id="MobiDB-lite"/>
    </source>
</evidence>
<feature type="region of interest" description="Disordered" evidence="1">
    <location>
        <begin position="70"/>
        <end position="137"/>
    </location>
</feature>
<evidence type="ECO:0000313" key="3">
    <source>
        <dbReference type="EMBL" id="MBQ0931472.1"/>
    </source>
</evidence>
<name>A0A941BFW6_9BURK</name>
<dbReference type="SUPFAM" id="SSF55785">
    <property type="entry name" value="PYP-like sensor domain (PAS domain)"/>
    <property type="match status" value="1"/>
</dbReference>
<organism evidence="3 4">
    <name type="scientific">Ideonella alba</name>
    <dbReference type="NCBI Taxonomy" id="2824118"/>
    <lineage>
        <taxon>Bacteria</taxon>
        <taxon>Pseudomonadati</taxon>
        <taxon>Pseudomonadota</taxon>
        <taxon>Betaproteobacteria</taxon>
        <taxon>Burkholderiales</taxon>
        <taxon>Sphaerotilaceae</taxon>
        <taxon>Ideonella</taxon>
    </lineage>
</organism>
<proteinExistence type="predicted"/>
<feature type="compositionally biased region" description="Low complexity" evidence="1">
    <location>
        <begin position="80"/>
        <end position="113"/>
    </location>
</feature>
<feature type="domain" description="PAS" evidence="2">
    <location>
        <begin position="18"/>
        <end position="67"/>
    </location>
</feature>
<dbReference type="Gene3D" id="3.30.450.20">
    <property type="entry name" value="PAS domain"/>
    <property type="match status" value="1"/>
</dbReference>
<dbReference type="Pfam" id="PF13188">
    <property type="entry name" value="PAS_8"/>
    <property type="match status" value="1"/>
</dbReference>
<accession>A0A941BFW6</accession>
<dbReference type="InterPro" id="IPR000014">
    <property type="entry name" value="PAS"/>
</dbReference>
<gene>
    <name evidence="3" type="ORF">KAK03_13340</name>
</gene>
<evidence type="ECO:0000313" key="4">
    <source>
        <dbReference type="Proteomes" id="UP000676246"/>
    </source>
</evidence>
<comment type="caution">
    <text evidence="3">The sequence shown here is derived from an EMBL/GenBank/DDBJ whole genome shotgun (WGS) entry which is preliminary data.</text>
</comment>